<feature type="signal peptide" evidence="1">
    <location>
        <begin position="1"/>
        <end position="23"/>
    </location>
</feature>
<accession>A0ABU7HUT6</accession>
<reference evidence="3 4" key="1">
    <citation type="submission" date="2024-01" db="EMBL/GenBank/DDBJ databases">
        <title>Unpublished Manusciprt.</title>
        <authorList>
            <person name="Duman M."/>
            <person name="Valdes E.G."/>
            <person name="Ajmi N."/>
            <person name="Altun S."/>
            <person name="Saticioglu I.B."/>
        </authorList>
    </citation>
    <scope>NUCLEOTIDE SEQUENCE [LARGE SCALE GENOMIC DNA]</scope>
    <source>
        <strain evidence="3 4">148P</strain>
    </source>
</reference>
<evidence type="ECO:0000256" key="1">
    <source>
        <dbReference type="SAM" id="SignalP"/>
    </source>
</evidence>
<dbReference type="Pfam" id="PF07883">
    <property type="entry name" value="Cupin_2"/>
    <property type="match status" value="1"/>
</dbReference>
<evidence type="ECO:0000313" key="3">
    <source>
        <dbReference type="EMBL" id="MEE1935264.1"/>
    </source>
</evidence>
<comment type="caution">
    <text evidence="3">The sequence shown here is derived from an EMBL/GenBank/DDBJ whole genome shotgun (WGS) entry which is preliminary data.</text>
</comment>
<organism evidence="3 4">
    <name type="scientific">Pseudomonas ulcerans</name>
    <dbReference type="NCBI Taxonomy" id="3115852"/>
    <lineage>
        <taxon>Bacteria</taxon>
        <taxon>Pseudomonadati</taxon>
        <taxon>Pseudomonadota</taxon>
        <taxon>Gammaproteobacteria</taxon>
        <taxon>Pseudomonadales</taxon>
        <taxon>Pseudomonadaceae</taxon>
        <taxon>Pseudomonas</taxon>
    </lineage>
</organism>
<evidence type="ECO:0000259" key="2">
    <source>
        <dbReference type="Pfam" id="PF07883"/>
    </source>
</evidence>
<feature type="domain" description="Cupin type-2" evidence="2">
    <location>
        <begin position="59"/>
        <end position="125"/>
    </location>
</feature>
<dbReference type="InterPro" id="IPR011051">
    <property type="entry name" value="RmlC_Cupin_sf"/>
</dbReference>
<dbReference type="EMBL" id="JAZDQJ010000023">
    <property type="protein sequence ID" value="MEE1935264.1"/>
    <property type="molecule type" value="Genomic_DNA"/>
</dbReference>
<dbReference type="InterPro" id="IPR013096">
    <property type="entry name" value="Cupin_2"/>
</dbReference>
<dbReference type="Proteomes" id="UP001335100">
    <property type="component" value="Unassembled WGS sequence"/>
</dbReference>
<proteinExistence type="predicted"/>
<protein>
    <submittedName>
        <fullName evidence="3">Cupin domain-containing protein</fullName>
    </submittedName>
</protein>
<feature type="chain" id="PRO_5046748117" evidence="1">
    <location>
        <begin position="24"/>
        <end position="149"/>
    </location>
</feature>
<dbReference type="Gene3D" id="2.60.120.10">
    <property type="entry name" value="Jelly Rolls"/>
    <property type="match status" value="1"/>
</dbReference>
<evidence type="ECO:0000313" key="4">
    <source>
        <dbReference type="Proteomes" id="UP001335100"/>
    </source>
</evidence>
<dbReference type="SUPFAM" id="SSF51182">
    <property type="entry name" value="RmlC-like cupins"/>
    <property type="match status" value="1"/>
</dbReference>
<name>A0ABU7HUT6_9PSED</name>
<sequence length="149" mass="15942">MVRPIALLALLLPLAGCSTPVVDGKPETTVLLQASQAWDGTRYQSYPGGQPQLTLLKILIPPRTTLDWHQHPMPNAGYLLAGELLVETHDAKHLTLLKAGDALAETVGRTHRGRTGEQAAELIVFYAGNTTLPLSQADPDQASAPHVSP</sequence>
<gene>
    <name evidence="3" type="ORF">V0R50_18705</name>
</gene>
<keyword evidence="1" id="KW-0732">Signal</keyword>
<dbReference type="CDD" id="cd02236">
    <property type="entry name" value="cupin_CV2614-like"/>
    <property type="match status" value="1"/>
</dbReference>
<dbReference type="InterPro" id="IPR014710">
    <property type="entry name" value="RmlC-like_jellyroll"/>
</dbReference>
<dbReference type="RefSeq" id="WP_330076019.1">
    <property type="nucleotide sequence ID" value="NZ_JAZDQJ010000023.1"/>
</dbReference>
<keyword evidence="4" id="KW-1185">Reference proteome</keyword>